<keyword evidence="6 14" id="KW-0732">Signal</keyword>
<feature type="domain" description="TonB-dependent receptor-like beta-barrel" evidence="15">
    <location>
        <begin position="348"/>
        <end position="771"/>
    </location>
</feature>
<evidence type="ECO:0000259" key="15">
    <source>
        <dbReference type="Pfam" id="PF00593"/>
    </source>
</evidence>
<evidence type="ECO:0000256" key="3">
    <source>
        <dbReference type="ARBA" id="ARBA00022452"/>
    </source>
</evidence>
<feature type="chain" id="PRO_5022957560" evidence="14">
    <location>
        <begin position="20"/>
        <end position="813"/>
    </location>
</feature>
<keyword evidence="2 12" id="KW-0813">Transport</keyword>
<sequence length="813" mass="90803">MKKLFFLALATGLSVNCFSQFTISGTIKDSLSNPVPGATVRISETFKGIFSDNNGFYELKNLAEGDYKLEVSFVGYSTQTFVIKGLNKDVEVNFDLKNSSQNLDQVVVSATRVGENSPIAHTNISGKELEKNNLGQDIPFLLQNSVSMVSTSDAGAGVGYTGFRLRGSDATRINVTINGIPVNDAESQGVYWVNMPDLASSTENIQIQRGVGSSTNGAGAFGGSVNLQTTTLKEKAYSELSTSYGSFNTQKYTAKVGTGLINGHWAFDGRASYIKSDGYIDRATSDLKSYYFSGGYYGKKTAIKAIYFAGKEKTYQSWWGTPESRITGNKEDMEAHALNNGLDSSQTHNLLNAGRTYNYYEYENEIDNYAQDHFQLHFSHQFNAKFSANAALHYTYGRGYYEQFRQGDDFADYNLPDLVIGSDIITSTNLIRRRWLDNDFYGATYNLKYTSTKLAITLGGGNNVYEGGHFGELVWMEYANGSNIRDRYYDNTGEKKDFNSFLKADYLVGEKLTVFADMQVRRVEYSTKGIDNNQNVLAIDTTFIFFNPKGGLSYQLSDKVRTYASVSVGNHEPVRNDFIDNPANKQPKHEMMIDYELGVDVKLKKVLIQGNFYYMDYTNQLILTGELNDVGSSIRANVDKSYRAGFELNTSVLLSKRVSVNLNTTISQNKIADFTEVLYDYTNGYDVIENKYNNTDIAFSPNVISAASMVYNPLKSLSLMLQGKYVGEQFLDNTSNSKRQIDAYYTLDAGLSYTLFPKKLKEVSFSILANNILNNLYSSNGYTYSYIYGETITENFFYPQAGSNFLAGITVKF</sequence>
<dbReference type="Pfam" id="PF13715">
    <property type="entry name" value="CarbopepD_reg_2"/>
    <property type="match status" value="1"/>
</dbReference>
<dbReference type="Pfam" id="PF07715">
    <property type="entry name" value="Plug"/>
    <property type="match status" value="1"/>
</dbReference>
<keyword evidence="8" id="KW-0406">Ion transport</keyword>
<dbReference type="RefSeq" id="WP_147101408.1">
    <property type="nucleotide sequence ID" value="NZ_VOOS01000005.1"/>
</dbReference>
<dbReference type="SUPFAM" id="SSF49464">
    <property type="entry name" value="Carboxypeptidase regulatory domain-like"/>
    <property type="match status" value="1"/>
</dbReference>
<evidence type="ECO:0000256" key="5">
    <source>
        <dbReference type="ARBA" id="ARBA00022692"/>
    </source>
</evidence>
<dbReference type="GO" id="GO:0015344">
    <property type="term" value="F:siderophore uptake transmembrane transporter activity"/>
    <property type="evidence" value="ECO:0007669"/>
    <property type="project" value="TreeGrafter"/>
</dbReference>
<dbReference type="PROSITE" id="PS52016">
    <property type="entry name" value="TONB_DEPENDENT_REC_3"/>
    <property type="match status" value="1"/>
</dbReference>
<evidence type="ECO:0000256" key="12">
    <source>
        <dbReference type="PROSITE-ProRule" id="PRU01360"/>
    </source>
</evidence>
<keyword evidence="9 13" id="KW-0798">TonB box</keyword>
<evidence type="ECO:0000313" key="17">
    <source>
        <dbReference type="EMBL" id="TXB64261.1"/>
    </source>
</evidence>
<accession>A0A5C6RPJ4</accession>
<dbReference type="SUPFAM" id="SSF56935">
    <property type="entry name" value="Porins"/>
    <property type="match status" value="1"/>
</dbReference>
<evidence type="ECO:0000256" key="1">
    <source>
        <dbReference type="ARBA" id="ARBA00004571"/>
    </source>
</evidence>
<protein>
    <submittedName>
        <fullName evidence="17">TonB-dependent receptor</fullName>
    </submittedName>
</protein>
<dbReference type="OrthoDB" id="9761152at2"/>
<comment type="similarity">
    <text evidence="12 13">Belongs to the TonB-dependent receptor family.</text>
</comment>
<keyword evidence="4" id="KW-0410">Iron transport</keyword>
<dbReference type="InterPro" id="IPR037066">
    <property type="entry name" value="Plug_dom_sf"/>
</dbReference>
<feature type="signal peptide" evidence="14">
    <location>
        <begin position="1"/>
        <end position="19"/>
    </location>
</feature>
<keyword evidence="11 12" id="KW-0998">Cell outer membrane</keyword>
<dbReference type="InterPro" id="IPR039426">
    <property type="entry name" value="TonB-dep_rcpt-like"/>
</dbReference>
<keyword evidence="18" id="KW-1185">Reference proteome</keyword>
<evidence type="ECO:0000256" key="7">
    <source>
        <dbReference type="ARBA" id="ARBA00023004"/>
    </source>
</evidence>
<feature type="domain" description="TonB-dependent receptor plug" evidence="16">
    <location>
        <begin position="116"/>
        <end position="223"/>
    </location>
</feature>
<evidence type="ECO:0000256" key="8">
    <source>
        <dbReference type="ARBA" id="ARBA00023065"/>
    </source>
</evidence>
<comment type="caution">
    <text evidence="17">The sequence shown here is derived from an EMBL/GenBank/DDBJ whole genome shotgun (WGS) entry which is preliminary data.</text>
</comment>
<organism evidence="17 18">
    <name type="scientific">Vicingus serpentipes</name>
    <dbReference type="NCBI Taxonomy" id="1926625"/>
    <lineage>
        <taxon>Bacteria</taxon>
        <taxon>Pseudomonadati</taxon>
        <taxon>Bacteroidota</taxon>
        <taxon>Flavobacteriia</taxon>
        <taxon>Flavobacteriales</taxon>
        <taxon>Vicingaceae</taxon>
        <taxon>Vicingus</taxon>
    </lineage>
</organism>
<dbReference type="InterPro" id="IPR012910">
    <property type="entry name" value="Plug_dom"/>
</dbReference>
<dbReference type="AlphaFoldDB" id="A0A5C6RPJ4"/>
<evidence type="ECO:0000256" key="6">
    <source>
        <dbReference type="ARBA" id="ARBA00022729"/>
    </source>
</evidence>
<dbReference type="Gene3D" id="2.170.130.10">
    <property type="entry name" value="TonB-dependent receptor, plug domain"/>
    <property type="match status" value="1"/>
</dbReference>
<dbReference type="Proteomes" id="UP000321721">
    <property type="component" value="Unassembled WGS sequence"/>
</dbReference>
<evidence type="ECO:0000256" key="11">
    <source>
        <dbReference type="ARBA" id="ARBA00023237"/>
    </source>
</evidence>
<keyword evidence="5 12" id="KW-0812">Transmembrane</keyword>
<evidence type="ECO:0000256" key="14">
    <source>
        <dbReference type="SAM" id="SignalP"/>
    </source>
</evidence>
<evidence type="ECO:0000256" key="9">
    <source>
        <dbReference type="ARBA" id="ARBA00023077"/>
    </source>
</evidence>
<name>A0A5C6RPJ4_9FLAO</name>
<dbReference type="InterPro" id="IPR000531">
    <property type="entry name" value="Beta-barrel_TonB"/>
</dbReference>
<keyword evidence="3 12" id="KW-1134">Transmembrane beta strand</keyword>
<dbReference type="InterPro" id="IPR008969">
    <property type="entry name" value="CarboxyPept-like_regulatory"/>
</dbReference>
<dbReference type="GO" id="GO:0009279">
    <property type="term" value="C:cell outer membrane"/>
    <property type="evidence" value="ECO:0007669"/>
    <property type="project" value="UniProtKB-SubCell"/>
</dbReference>
<evidence type="ECO:0000259" key="16">
    <source>
        <dbReference type="Pfam" id="PF07715"/>
    </source>
</evidence>
<dbReference type="PANTHER" id="PTHR32552">
    <property type="entry name" value="FERRICHROME IRON RECEPTOR-RELATED"/>
    <property type="match status" value="1"/>
</dbReference>
<reference evidence="17 18" key="1">
    <citation type="submission" date="2019-08" db="EMBL/GenBank/DDBJ databases">
        <title>Genome of Vicingus serpentipes NCIMB 15042.</title>
        <authorList>
            <person name="Bowman J.P."/>
        </authorList>
    </citation>
    <scope>NUCLEOTIDE SEQUENCE [LARGE SCALE GENOMIC DNA]</scope>
    <source>
        <strain evidence="17 18">NCIMB 15042</strain>
    </source>
</reference>
<dbReference type="PANTHER" id="PTHR32552:SF68">
    <property type="entry name" value="FERRICHROME OUTER MEMBRANE TRANSPORTER_PHAGE RECEPTOR"/>
    <property type="match status" value="1"/>
</dbReference>
<evidence type="ECO:0000256" key="13">
    <source>
        <dbReference type="RuleBase" id="RU003357"/>
    </source>
</evidence>
<dbReference type="Gene3D" id="2.40.170.20">
    <property type="entry name" value="TonB-dependent receptor, beta-barrel domain"/>
    <property type="match status" value="1"/>
</dbReference>
<dbReference type="Gene3D" id="2.60.40.1120">
    <property type="entry name" value="Carboxypeptidase-like, regulatory domain"/>
    <property type="match status" value="1"/>
</dbReference>
<dbReference type="InterPro" id="IPR036942">
    <property type="entry name" value="Beta-barrel_TonB_sf"/>
</dbReference>
<evidence type="ECO:0000256" key="2">
    <source>
        <dbReference type="ARBA" id="ARBA00022448"/>
    </source>
</evidence>
<gene>
    <name evidence="17" type="ORF">FRY74_10740</name>
</gene>
<comment type="subcellular location">
    <subcellularLocation>
        <location evidence="1 12">Cell outer membrane</location>
        <topology evidence="1 12">Multi-pass membrane protein</topology>
    </subcellularLocation>
</comment>
<evidence type="ECO:0000256" key="4">
    <source>
        <dbReference type="ARBA" id="ARBA00022496"/>
    </source>
</evidence>
<keyword evidence="7" id="KW-0408">Iron</keyword>
<proteinExistence type="inferred from homology"/>
<dbReference type="Pfam" id="PF00593">
    <property type="entry name" value="TonB_dep_Rec_b-barrel"/>
    <property type="match status" value="1"/>
</dbReference>
<keyword evidence="10 12" id="KW-0472">Membrane</keyword>
<keyword evidence="17" id="KW-0675">Receptor</keyword>
<dbReference type="EMBL" id="VOOS01000005">
    <property type="protein sequence ID" value="TXB64261.1"/>
    <property type="molecule type" value="Genomic_DNA"/>
</dbReference>
<evidence type="ECO:0000313" key="18">
    <source>
        <dbReference type="Proteomes" id="UP000321721"/>
    </source>
</evidence>
<evidence type="ECO:0000256" key="10">
    <source>
        <dbReference type="ARBA" id="ARBA00023136"/>
    </source>
</evidence>